<keyword evidence="3" id="KW-0050">Antiport</keyword>
<keyword evidence="5 11" id="KW-1133">Transmembrane helix</keyword>
<evidence type="ECO:0000313" key="13">
    <source>
        <dbReference type="EMBL" id="OJD38980.1"/>
    </source>
</evidence>
<keyword evidence="2" id="KW-0813">Transport</keyword>
<comment type="caution">
    <text evidence="13">The sequence shown here is derived from an EMBL/GenBank/DDBJ whole genome shotgun (WGS) entry which is preliminary data.</text>
</comment>
<dbReference type="InterPro" id="IPR006153">
    <property type="entry name" value="Cation/H_exchanger_TM"/>
</dbReference>
<dbReference type="GO" id="GO:1902600">
    <property type="term" value="P:proton transmembrane transport"/>
    <property type="evidence" value="ECO:0007669"/>
    <property type="project" value="InterPro"/>
</dbReference>
<sequence>MASSSAASLPYHEPGITTILTQGSFLVILNVINTILDNTVYCGLLGQIFVGVVWGTPGAKWLSESTEEAIVQLGYLGLILLVYEGGLSTSFASLKANLLLSVAVAVTGIGVPIGLSFGLQGLAGATPLQAFAAGAALCSTSLGTTFTVLGTSGLTRSRLGVVLTSAAMMDDVVGLAMVEVISNLGGSDSSFSATAVIRPVFVSLAFAVLIPLACRLIVKPATLFLNKHREASPSGLTQKLLSMHQMSFSIQTAVLVSFVAGGSFAGTSNLFTAYLAGASISWWDTEVPHLPVARSQSTDASHAGRQSSAGVVSNSSDSQVTDPGESIRSYSSAHMSGIAIYERYYQQAVEKILKPLFFASIGFSIPISQMFTGSVVWRGIVYTILMVFGKLVCGLWLVRFSVSPYIPERLKLRKLRMPSTPHLWGASAKKEAKAERTKDPNGKHSHPDALRPQREEQQIPSQAQASPRSDETARQHGSSPEQDEHADNSTPALRHTSRNPKKPISLYPASIVGSAMVARGEIGFLISSVARSRGIFASTLGSSSSGSDEIFLVVTWAIMLCTIIGPLAVGLLVRRVNKLQKNGDNAMEGKRDVLGVWGVE</sequence>
<evidence type="ECO:0000256" key="9">
    <source>
        <dbReference type="ARBA" id="ARBA00023201"/>
    </source>
</evidence>
<feature type="transmembrane region" description="Helical" evidence="11">
    <location>
        <begin position="15"/>
        <end position="32"/>
    </location>
</feature>
<evidence type="ECO:0000256" key="5">
    <source>
        <dbReference type="ARBA" id="ARBA00022989"/>
    </source>
</evidence>
<dbReference type="GO" id="GO:0015297">
    <property type="term" value="F:antiporter activity"/>
    <property type="evidence" value="ECO:0007669"/>
    <property type="project" value="UniProtKB-KW"/>
</dbReference>
<feature type="compositionally biased region" description="Basic and acidic residues" evidence="10">
    <location>
        <begin position="428"/>
        <end position="457"/>
    </location>
</feature>
<feature type="transmembrane region" description="Helical" evidence="11">
    <location>
        <begin position="98"/>
        <end position="118"/>
    </location>
</feature>
<keyword evidence="4 11" id="KW-0812">Transmembrane</keyword>
<organism evidence="13 14">
    <name type="scientific">Diplodia corticola</name>
    <dbReference type="NCBI Taxonomy" id="236234"/>
    <lineage>
        <taxon>Eukaryota</taxon>
        <taxon>Fungi</taxon>
        <taxon>Dikarya</taxon>
        <taxon>Ascomycota</taxon>
        <taxon>Pezizomycotina</taxon>
        <taxon>Dothideomycetes</taxon>
        <taxon>Dothideomycetes incertae sedis</taxon>
        <taxon>Botryosphaeriales</taxon>
        <taxon>Botryosphaeriaceae</taxon>
        <taxon>Diplodia</taxon>
    </lineage>
</organism>
<keyword evidence="7" id="KW-0406">Ion transport</keyword>
<evidence type="ECO:0000256" key="8">
    <source>
        <dbReference type="ARBA" id="ARBA00023136"/>
    </source>
</evidence>
<proteinExistence type="predicted"/>
<dbReference type="OrthoDB" id="1288932at2759"/>
<keyword evidence="9" id="KW-0739">Sodium transport</keyword>
<feature type="transmembrane region" description="Helical" evidence="11">
    <location>
        <begin position="196"/>
        <end position="218"/>
    </location>
</feature>
<feature type="region of interest" description="Disordered" evidence="10">
    <location>
        <begin position="423"/>
        <end position="504"/>
    </location>
</feature>
<feature type="transmembrane region" description="Helical" evidence="11">
    <location>
        <begin position="39"/>
        <end position="57"/>
    </location>
</feature>
<feature type="transmembrane region" description="Helical" evidence="11">
    <location>
        <begin position="161"/>
        <end position="184"/>
    </location>
</feature>
<dbReference type="GO" id="GO:0016020">
    <property type="term" value="C:membrane"/>
    <property type="evidence" value="ECO:0007669"/>
    <property type="project" value="UniProtKB-SubCell"/>
</dbReference>
<dbReference type="InterPro" id="IPR038770">
    <property type="entry name" value="Na+/solute_symporter_sf"/>
</dbReference>
<keyword evidence="8 11" id="KW-0472">Membrane</keyword>
<evidence type="ECO:0000256" key="2">
    <source>
        <dbReference type="ARBA" id="ARBA00022448"/>
    </source>
</evidence>
<accession>A0A1J9SGQ8</accession>
<feature type="region of interest" description="Disordered" evidence="10">
    <location>
        <begin position="298"/>
        <end position="328"/>
    </location>
</feature>
<evidence type="ECO:0000256" key="1">
    <source>
        <dbReference type="ARBA" id="ARBA00004141"/>
    </source>
</evidence>
<dbReference type="Pfam" id="PF00999">
    <property type="entry name" value="Na_H_Exchanger"/>
    <property type="match status" value="1"/>
</dbReference>
<feature type="transmembrane region" description="Helical" evidence="11">
    <location>
        <begin position="383"/>
        <end position="406"/>
    </location>
</feature>
<evidence type="ECO:0000256" key="11">
    <source>
        <dbReference type="SAM" id="Phobius"/>
    </source>
</evidence>
<evidence type="ECO:0000313" key="14">
    <source>
        <dbReference type="Proteomes" id="UP000183809"/>
    </source>
</evidence>
<evidence type="ECO:0000256" key="3">
    <source>
        <dbReference type="ARBA" id="ARBA00022449"/>
    </source>
</evidence>
<dbReference type="AlphaFoldDB" id="A0A1J9SGQ8"/>
<feature type="transmembrane region" description="Helical" evidence="11">
    <location>
        <begin position="550"/>
        <end position="573"/>
    </location>
</feature>
<comment type="subcellular location">
    <subcellularLocation>
        <location evidence="1">Membrane</location>
        <topology evidence="1">Multi-pass membrane protein</topology>
    </subcellularLocation>
</comment>
<feature type="transmembrane region" description="Helical" evidence="11">
    <location>
        <begin position="130"/>
        <end position="149"/>
    </location>
</feature>
<dbReference type="EMBL" id="MNUE01000003">
    <property type="protein sequence ID" value="OJD38980.1"/>
    <property type="molecule type" value="Genomic_DNA"/>
</dbReference>
<feature type="domain" description="Cation/H+ exchanger transmembrane" evidence="12">
    <location>
        <begin position="44"/>
        <end position="284"/>
    </location>
</feature>
<feature type="compositionally biased region" description="Low complexity" evidence="10">
    <location>
        <begin position="307"/>
        <end position="318"/>
    </location>
</feature>
<evidence type="ECO:0000256" key="4">
    <source>
        <dbReference type="ARBA" id="ARBA00022692"/>
    </source>
</evidence>
<evidence type="ECO:0000256" key="6">
    <source>
        <dbReference type="ARBA" id="ARBA00023053"/>
    </source>
</evidence>
<keyword evidence="6" id="KW-0915">Sodium</keyword>
<name>A0A1J9SGQ8_9PEZI</name>
<dbReference type="Gene3D" id="1.20.1530.20">
    <property type="match status" value="3"/>
</dbReference>
<reference evidence="13 14" key="1">
    <citation type="submission" date="2016-10" db="EMBL/GenBank/DDBJ databases">
        <title>Proteomics and genomics reveal pathogen-plant mechanisms compatible with a hemibiotrophic lifestyle of Diplodia corticola.</title>
        <authorList>
            <person name="Fernandes I."/>
            <person name="De Jonge R."/>
            <person name="Van De Peer Y."/>
            <person name="Devreese B."/>
            <person name="Alves A."/>
            <person name="Esteves A.C."/>
        </authorList>
    </citation>
    <scope>NUCLEOTIDE SEQUENCE [LARGE SCALE GENOMIC DNA]</scope>
    <source>
        <strain evidence="13 14">CBS 112549</strain>
    </source>
</reference>
<evidence type="ECO:0000256" key="7">
    <source>
        <dbReference type="ARBA" id="ARBA00023065"/>
    </source>
</evidence>
<dbReference type="Proteomes" id="UP000183809">
    <property type="component" value="Unassembled WGS sequence"/>
</dbReference>
<keyword evidence="14" id="KW-1185">Reference proteome</keyword>
<evidence type="ECO:0000256" key="10">
    <source>
        <dbReference type="SAM" id="MobiDB-lite"/>
    </source>
</evidence>
<feature type="compositionally biased region" description="Polar residues" evidence="10">
    <location>
        <begin position="458"/>
        <end position="467"/>
    </location>
</feature>
<dbReference type="PANTHER" id="PTHR43562">
    <property type="entry name" value="NAPA-TYPE SODIUM/HYDROGEN ANTIPORTER"/>
    <property type="match status" value="1"/>
</dbReference>
<dbReference type="PANTHER" id="PTHR43562:SF3">
    <property type="entry name" value="SODIUM ION_PROTON EXCHANGER (EUROFUNG)"/>
    <property type="match status" value="1"/>
</dbReference>
<feature type="transmembrane region" description="Helical" evidence="11">
    <location>
        <begin position="504"/>
        <end position="530"/>
    </location>
</feature>
<dbReference type="GO" id="GO:0006814">
    <property type="term" value="P:sodium ion transport"/>
    <property type="evidence" value="ECO:0007669"/>
    <property type="project" value="UniProtKB-KW"/>
</dbReference>
<dbReference type="RefSeq" id="XP_020134591.1">
    <property type="nucleotide sequence ID" value="XM_020274209.1"/>
</dbReference>
<feature type="transmembrane region" description="Helical" evidence="11">
    <location>
        <begin position="69"/>
        <end position="86"/>
    </location>
</feature>
<evidence type="ECO:0000259" key="12">
    <source>
        <dbReference type="Pfam" id="PF00999"/>
    </source>
</evidence>
<dbReference type="GeneID" id="31014470"/>
<protein>
    <submittedName>
        <fullName evidence="13">Sodium hydrogen exchanger family protein</fullName>
    </submittedName>
</protein>
<gene>
    <name evidence="13" type="ORF">BKCO1_300049</name>
</gene>